<reference evidence="2" key="1">
    <citation type="journal article" date="2020" name="Stud. Mycol.">
        <title>101 Dothideomycetes genomes: a test case for predicting lifestyles and emergence of pathogens.</title>
        <authorList>
            <person name="Haridas S."/>
            <person name="Albert R."/>
            <person name="Binder M."/>
            <person name="Bloem J."/>
            <person name="Labutti K."/>
            <person name="Salamov A."/>
            <person name="Andreopoulos B."/>
            <person name="Baker S."/>
            <person name="Barry K."/>
            <person name="Bills G."/>
            <person name="Bluhm B."/>
            <person name="Cannon C."/>
            <person name="Castanera R."/>
            <person name="Culley D."/>
            <person name="Daum C."/>
            <person name="Ezra D."/>
            <person name="Gonzalez J."/>
            <person name="Henrissat B."/>
            <person name="Kuo A."/>
            <person name="Liang C."/>
            <person name="Lipzen A."/>
            <person name="Lutzoni F."/>
            <person name="Magnuson J."/>
            <person name="Mondo S."/>
            <person name="Nolan M."/>
            <person name="Ohm R."/>
            <person name="Pangilinan J."/>
            <person name="Park H.-J."/>
            <person name="Ramirez L."/>
            <person name="Alfaro M."/>
            <person name="Sun H."/>
            <person name="Tritt A."/>
            <person name="Yoshinaga Y."/>
            <person name="Zwiers L.-H."/>
            <person name="Turgeon B."/>
            <person name="Goodwin S."/>
            <person name="Spatafora J."/>
            <person name="Crous P."/>
            <person name="Grigoriev I."/>
        </authorList>
    </citation>
    <scope>NUCLEOTIDE SEQUENCE</scope>
    <source>
        <strain evidence="2">CBS 675.92</strain>
    </source>
</reference>
<feature type="compositionally biased region" description="Pro residues" evidence="1">
    <location>
        <begin position="1"/>
        <end position="15"/>
    </location>
</feature>
<dbReference type="OrthoDB" id="3788902at2759"/>
<sequence>PTPTTPTTTTPPPKQSPYSTDPFAPNYRHICPGTKQDQAEFIATSPLPLRADFFEAHESAEYAENTRAWDQLCVLLRQRGLEDQFMSIMTGRNVKLKTETPTSCWLHEEEESRVHDKVRKLLRDAGEDGELLERAEENFRVGRVRKRVYNGEVGAEALLEAGDVEGYNWFRLSQGLIMW</sequence>
<dbReference type="AlphaFoldDB" id="A0A6A5TZ41"/>
<organism evidence="2 3">
    <name type="scientific">Byssothecium circinans</name>
    <dbReference type="NCBI Taxonomy" id="147558"/>
    <lineage>
        <taxon>Eukaryota</taxon>
        <taxon>Fungi</taxon>
        <taxon>Dikarya</taxon>
        <taxon>Ascomycota</taxon>
        <taxon>Pezizomycotina</taxon>
        <taxon>Dothideomycetes</taxon>
        <taxon>Pleosporomycetidae</taxon>
        <taxon>Pleosporales</taxon>
        <taxon>Massarineae</taxon>
        <taxon>Massarinaceae</taxon>
        <taxon>Byssothecium</taxon>
    </lineage>
</organism>
<name>A0A6A5TZ41_9PLEO</name>
<accession>A0A6A5TZ41</accession>
<feature type="region of interest" description="Disordered" evidence="1">
    <location>
        <begin position="1"/>
        <end position="24"/>
    </location>
</feature>
<evidence type="ECO:0000313" key="3">
    <source>
        <dbReference type="Proteomes" id="UP000800035"/>
    </source>
</evidence>
<protein>
    <submittedName>
        <fullName evidence="2">Uncharacterized protein</fullName>
    </submittedName>
</protein>
<proteinExistence type="predicted"/>
<evidence type="ECO:0000313" key="2">
    <source>
        <dbReference type="EMBL" id="KAF1957718.1"/>
    </source>
</evidence>
<feature type="non-terminal residue" evidence="2">
    <location>
        <position position="179"/>
    </location>
</feature>
<gene>
    <name evidence="2" type="ORF">CC80DRAFT_366220</name>
</gene>
<feature type="non-terminal residue" evidence="2">
    <location>
        <position position="1"/>
    </location>
</feature>
<evidence type="ECO:0000256" key="1">
    <source>
        <dbReference type="SAM" id="MobiDB-lite"/>
    </source>
</evidence>
<dbReference type="Proteomes" id="UP000800035">
    <property type="component" value="Unassembled WGS sequence"/>
</dbReference>
<keyword evidence="3" id="KW-1185">Reference proteome</keyword>
<dbReference type="EMBL" id="ML976988">
    <property type="protein sequence ID" value="KAF1957718.1"/>
    <property type="molecule type" value="Genomic_DNA"/>
</dbReference>